<evidence type="ECO:0008006" key="4">
    <source>
        <dbReference type="Google" id="ProtNLM"/>
    </source>
</evidence>
<reference evidence="2 3" key="1">
    <citation type="submission" date="2021-01" db="EMBL/GenBank/DDBJ databases">
        <title>Genomic Encyclopedia of Type Strains, Phase IV (KMG-IV): sequencing the most valuable type-strain genomes for metagenomic binning, comparative biology and taxonomic classification.</title>
        <authorList>
            <person name="Goeker M."/>
        </authorList>
    </citation>
    <scope>NUCLEOTIDE SEQUENCE [LARGE SCALE GENOMIC DNA]</scope>
    <source>
        <strain evidence="2 3">DSM 27382</strain>
    </source>
</reference>
<dbReference type="EMBL" id="JAFBEH010000004">
    <property type="protein sequence ID" value="MBM7642054.1"/>
    <property type="molecule type" value="Genomic_DNA"/>
</dbReference>
<proteinExistence type="predicted"/>
<keyword evidence="3" id="KW-1185">Reference proteome</keyword>
<dbReference type="Proteomes" id="UP000697472">
    <property type="component" value="Unassembled WGS sequence"/>
</dbReference>
<evidence type="ECO:0000256" key="1">
    <source>
        <dbReference type="SAM" id="MobiDB-lite"/>
    </source>
</evidence>
<sequence length="131" mass="14840">MTKDWQFNQPLEEQGTASEEREKIAALFGKTGDKPAPVDNLDYLAAFEKRKQAPSPQPAPKKQVSKSLEQAQEVSSDITSDYKLYLSKQIAQNTDDVMLSQKKIEDLHSLIDQKNQQTKKLQAIYDAIDEL</sequence>
<accession>A0ABS2PPU8</accession>
<evidence type="ECO:0000313" key="2">
    <source>
        <dbReference type="EMBL" id="MBM7642054.1"/>
    </source>
</evidence>
<protein>
    <recommendedName>
        <fullName evidence="4">Chemotaxis protein</fullName>
    </recommendedName>
</protein>
<dbReference type="InterPro" id="IPR045989">
    <property type="entry name" value="DUF5945"/>
</dbReference>
<name>A0ABS2PPU8_9STRE</name>
<organism evidence="2 3">
    <name type="scientific">Streptococcus loxodontisalivarius</name>
    <dbReference type="NCBI Taxonomy" id="1349415"/>
    <lineage>
        <taxon>Bacteria</taxon>
        <taxon>Bacillati</taxon>
        <taxon>Bacillota</taxon>
        <taxon>Bacilli</taxon>
        <taxon>Lactobacillales</taxon>
        <taxon>Streptococcaceae</taxon>
        <taxon>Streptococcus</taxon>
    </lineage>
</organism>
<dbReference type="Pfam" id="PF19370">
    <property type="entry name" value="DUF5945"/>
    <property type="match status" value="1"/>
</dbReference>
<gene>
    <name evidence="2" type="ORF">JOC28_000346</name>
</gene>
<comment type="caution">
    <text evidence="2">The sequence shown here is derived from an EMBL/GenBank/DDBJ whole genome shotgun (WGS) entry which is preliminary data.</text>
</comment>
<evidence type="ECO:0000313" key="3">
    <source>
        <dbReference type="Proteomes" id="UP000697472"/>
    </source>
</evidence>
<dbReference type="RefSeq" id="WP_205008919.1">
    <property type="nucleotide sequence ID" value="NZ_JAFBEH010000004.1"/>
</dbReference>
<feature type="region of interest" description="Disordered" evidence="1">
    <location>
        <begin position="48"/>
        <end position="72"/>
    </location>
</feature>